<feature type="domain" description="RecX third three-helical" evidence="8">
    <location>
        <begin position="120"/>
        <end position="167"/>
    </location>
</feature>
<dbReference type="InterPro" id="IPR053925">
    <property type="entry name" value="RecX_HTH_3rd"/>
</dbReference>
<feature type="domain" description="RecX first three-helical" evidence="9">
    <location>
        <begin position="27"/>
        <end position="65"/>
    </location>
</feature>
<sequence>MKPSKLKSLRLQTPKPELSTEKLEQRARNILLFQLSSGAKSAKQLRDRLEKKEIPTDLAEKLITRFTEVGLIDDLAVAQTIAQSRKSTRGWSNMAIKRDLQRRGISLENIEIALQEFDSESEYQTALRIAQAKQRTLRNVDALTAQRRLQGFLGRRGYSSAIVYSVVREVLTADSHNF</sequence>
<accession>A0A1D9DZI9</accession>
<evidence type="ECO:0000256" key="5">
    <source>
        <dbReference type="HAMAP-Rule" id="MF_01114"/>
    </source>
</evidence>
<proteinExistence type="inferred from homology"/>
<comment type="similarity">
    <text evidence="2 5">Belongs to the RecX family.</text>
</comment>
<protein>
    <recommendedName>
        <fullName evidence="3 5">Regulatory protein RecX</fullName>
    </recommendedName>
</protein>
<dbReference type="InterPro" id="IPR053926">
    <property type="entry name" value="RecX_HTH_1st"/>
</dbReference>
<dbReference type="Pfam" id="PF02631">
    <property type="entry name" value="RecX_HTH2"/>
    <property type="match status" value="1"/>
</dbReference>
<dbReference type="Pfam" id="PF21981">
    <property type="entry name" value="RecX_HTH3"/>
    <property type="match status" value="1"/>
</dbReference>
<comment type="function">
    <text evidence="5">Modulates RecA activity.</text>
</comment>
<dbReference type="GO" id="GO:0005737">
    <property type="term" value="C:cytoplasm"/>
    <property type="evidence" value="ECO:0007669"/>
    <property type="project" value="UniProtKB-SubCell"/>
</dbReference>
<dbReference type="InterPro" id="IPR003783">
    <property type="entry name" value="Regulatory_RecX"/>
</dbReference>
<keyword evidence="11" id="KW-1185">Reference proteome</keyword>
<dbReference type="InterPro" id="IPR053924">
    <property type="entry name" value="RecX_HTH_2nd"/>
</dbReference>
<evidence type="ECO:0000256" key="2">
    <source>
        <dbReference type="ARBA" id="ARBA00009695"/>
    </source>
</evidence>
<name>A0A1D9DZI9_9MICO</name>
<dbReference type="InterPro" id="IPR036388">
    <property type="entry name" value="WH-like_DNA-bd_sf"/>
</dbReference>
<evidence type="ECO:0000313" key="10">
    <source>
        <dbReference type="EMBL" id="AOY56228.1"/>
    </source>
</evidence>
<dbReference type="PANTHER" id="PTHR33602:SF1">
    <property type="entry name" value="REGULATORY PROTEIN RECX FAMILY PROTEIN"/>
    <property type="match status" value="1"/>
</dbReference>
<dbReference type="Pfam" id="PF21982">
    <property type="entry name" value="RecX_HTH1"/>
    <property type="match status" value="1"/>
</dbReference>
<dbReference type="GO" id="GO:0006282">
    <property type="term" value="P:regulation of DNA repair"/>
    <property type="evidence" value="ECO:0007669"/>
    <property type="project" value="UniProtKB-UniRule"/>
</dbReference>
<dbReference type="EMBL" id="CP015208">
    <property type="protein sequence ID" value="AOY56228.1"/>
    <property type="molecule type" value="Genomic_DNA"/>
</dbReference>
<evidence type="ECO:0000259" key="7">
    <source>
        <dbReference type="Pfam" id="PF02631"/>
    </source>
</evidence>
<reference evidence="10 11" key="1">
    <citation type="journal article" date="2016" name="Biochim. Biophys. Acta">
        <title>Photochemical characterization of actinorhodopsin and its functional existence in the natural host.</title>
        <authorList>
            <person name="Nakamura S."/>
            <person name="Kikukawa T."/>
            <person name="Tamogami J."/>
            <person name="Kamiya M."/>
            <person name="Aizawa T."/>
            <person name="Hahn M.W."/>
            <person name="Ihara K."/>
            <person name="Kamo N."/>
            <person name="Demura M."/>
        </authorList>
    </citation>
    <scope>NUCLEOTIDE SEQUENCE [LARGE SCALE GENOMIC DNA]</scope>
    <source>
        <strain evidence="10 11">MWH-Dar1</strain>
    </source>
</reference>
<evidence type="ECO:0000259" key="9">
    <source>
        <dbReference type="Pfam" id="PF21982"/>
    </source>
</evidence>
<evidence type="ECO:0000313" key="11">
    <source>
        <dbReference type="Proteomes" id="UP000243784"/>
    </source>
</evidence>
<dbReference type="PANTHER" id="PTHR33602">
    <property type="entry name" value="REGULATORY PROTEIN RECX FAMILY PROTEIN"/>
    <property type="match status" value="1"/>
</dbReference>
<organism evidence="10 11">
    <name type="scientific">Candidatus Rhodoluna planktonica</name>
    <dbReference type="NCBI Taxonomy" id="535712"/>
    <lineage>
        <taxon>Bacteria</taxon>
        <taxon>Bacillati</taxon>
        <taxon>Actinomycetota</taxon>
        <taxon>Actinomycetes</taxon>
        <taxon>Micrococcales</taxon>
        <taxon>Microbacteriaceae</taxon>
        <taxon>Luna cluster</taxon>
        <taxon>Luna-1 subcluster</taxon>
        <taxon>Rhodoluna</taxon>
    </lineage>
</organism>
<dbReference type="KEGG" id="rpla:A4Z71_04500"/>
<evidence type="ECO:0000256" key="4">
    <source>
        <dbReference type="ARBA" id="ARBA00022490"/>
    </source>
</evidence>
<feature type="region of interest" description="Disordered" evidence="6">
    <location>
        <begin position="1"/>
        <end position="20"/>
    </location>
</feature>
<dbReference type="STRING" id="535712.A4Z71_04500"/>
<evidence type="ECO:0000256" key="1">
    <source>
        <dbReference type="ARBA" id="ARBA00004496"/>
    </source>
</evidence>
<evidence type="ECO:0000256" key="3">
    <source>
        <dbReference type="ARBA" id="ARBA00018111"/>
    </source>
</evidence>
<dbReference type="Proteomes" id="UP000243784">
    <property type="component" value="Chromosome"/>
</dbReference>
<dbReference type="AlphaFoldDB" id="A0A1D9DZI9"/>
<gene>
    <name evidence="5" type="primary">recX</name>
    <name evidence="10" type="ORF">A4Z71_04500</name>
</gene>
<dbReference type="HAMAP" id="MF_01114">
    <property type="entry name" value="RecX"/>
    <property type="match status" value="1"/>
</dbReference>
<evidence type="ECO:0000256" key="6">
    <source>
        <dbReference type="SAM" id="MobiDB-lite"/>
    </source>
</evidence>
<keyword evidence="4 5" id="KW-0963">Cytoplasm</keyword>
<feature type="domain" description="RecX second three-helical" evidence="7">
    <location>
        <begin position="73"/>
        <end position="114"/>
    </location>
</feature>
<dbReference type="Gene3D" id="1.10.10.10">
    <property type="entry name" value="Winged helix-like DNA-binding domain superfamily/Winged helix DNA-binding domain"/>
    <property type="match status" value="3"/>
</dbReference>
<evidence type="ECO:0000259" key="8">
    <source>
        <dbReference type="Pfam" id="PF21981"/>
    </source>
</evidence>
<comment type="subcellular location">
    <subcellularLocation>
        <location evidence="1 5">Cytoplasm</location>
    </subcellularLocation>
</comment>